<accession>A0AA38XVI2</accession>
<reference evidence="2" key="1">
    <citation type="submission" date="2022-10" db="EMBL/GenBank/DDBJ databases">
        <title>Culturing micro-colonial fungi from biological soil crusts in the Mojave desert and describing Neophaeococcomyces mojavensis, and introducing the new genera and species Taxawa tesnikishii.</title>
        <authorList>
            <person name="Kurbessoian T."/>
            <person name="Stajich J.E."/>
        </authorList>
    </citation>
    <scope>NUCLEOTIDE SEQUENCE</scope>
    <source>
        <strain evidence="2">TK_35</strain>
    </source>
</reference>
<keyword evidence="3" id="KW-1185">Reference proteome</keyword>
<evidence type="ECO:0008006" key="4">
    <source>
        <dbReference type="Google" id="ProtNLM"/>
    </source>
</evidence>
<dbReference type="EMBL" id="JAPDRN010000093">
    <property type="protein sequence ID" value="KAJ9624604.1"/>
    <property type="molecule type" value="Genomic_DNA"/>
</dbReference>
<dbReference type="Proteomes" id="UP001172681">
    <property type="component" value="Unassembled WGS sequence"/>
</dbReference>
<gene>
    <name evidence="2" type="ORF">H2204_010786</name>
</gene>
<evidence type="ECO:0000256" key="1">
    <source>
        <dbReference type="SAM" id="MobiDB-lite"/>
    </source>
</evidence>
<organism evidence="2 3">
    <name type="scientific">Knufia peltigerae</name>
    <dbReference type="NCBI Taxonomy" id="1002370"/>
    <lineage>
        <taxon>Eukaryota</taxon>
        <taxon>Fungi</taxon>
        <taxon>Dikarya</taxon>
        <taxon>Ascomycota</taxon>
        <taxon>Pezizomycotina</taxon>
        <taxon>Eurotiomycetes</taxon>
        <taxon>Chaetothyriomycetidae</taxon>
        <taxon>Chaetothyriales</taxon>
        <taxon>Trichomeriaceae</taxon>
        <taxon>Knufia</taxon>
    </lineage>
</organism>
<proteinExistence type="predicted"/>
<dbReference type="AlphaFoldDB" id="A0AA38XVI2"/>
<dbReference type="PANTHER" id="PTHR37015:SF2">
    <property type="entry name" value="REVERSE TRANSCRIPTASE DOMAIN-CONTAINING PROTEIN"/>
    <property type="match status" value="1"/>
</dbReference>
<feature type="region of interest" description="Disordered" evidence="1">
    <location>
        <begin position="384"/>
        <end position="403"/>
    </location>
</feature>
<comment type="caution">
    <text evidence="2">The sequence shown here is derived from an EMBL/GenBank/DDBJ whole genome shotgun (WGS) entry which is preliminary data.</text>
</comment>
<evidence type="ECO:0000313" key="2">
    <source>
        <dbReference type="EMBL" id="KAJ9624604.1"/>
    </source>
</evidence>
<protein>
    <recommendedName>
        <fullName evidence="4">Reverse transcriptase</fullName>
    </recommendedName>
</protein>
<evidence type="ECO:0000313" key="3">
    <source>
        <dbReference type="Proteomes" id="UP001172681"/>
    </source>
</evidence>
<dbReference type="PANTHER" id="PTHR37015">
    <property type="entry name" value="REVERSE TRANSCRIPTASE DOMAIN-CONTAINING PROTEIN"/>
    <property type="match status" value="1"/>
</dbReference>
<sequence length="903" mass="104006">MSSSVVTDTLHSVTSTKIEELKRQHELFERFKSQTLRKLEVNDNKLDRTRELLYDACRDDGIRLIEDDALSKVNPTRRQNQQLLLRQAEKDTAIPAHVIEDIHTDVLKHFDHKSLRYEHAQFFSKLVTEWISCSEGSSANLSSEDIIGESSFQTVGRREMHEQREQWESIVFENSAIDTSMVTSYLHGLFNSNKVVSNAFKGFESATREKADVFWRSTRLFDPETLKRDIEGLLRTDLLSEEKAATLKSFQSNKDVLQEVSDVLTMRMESLDMWQWTTVEGAIPVQQRRQLNGKYRVFMDEDILDALLLHIIGMKWAVYFRHQFVAFFRSHAWKTTGLTIPKADQDRRNFYLGKDSSGSATIAAIRLQQYADDYFATQLPMNEHEGTRGYGDEDDEENSSSRKSPMEIKQSLLHLVITEAVVARHLHPGKSHAVIRSDFHWFGPSLPHDTIFTVLEYFGMSDKWLKFFRKFLQAPTRFVQDGLQGEVKVRRAGVPMSHVLSDVFGELILFVMDFAVNQATKGGNLYRLHDDFWFWGSEDLCVRGWETMTEFASIMGVKFNDDKTGSVVFPHDQAELGSDYLSSDEDEIRSADKVQRLPAGEVRWGFLRLDGKSARFVIDQDLVSDHITELKLQLAHCKSIFSWVQAYNAYLARFFNNNFGKPSYAFGRQHVDDMIDTFARVQASLFPEENVSHYLSRIAQERFKTGDIPDGVWYWPARMGGLELRNPMVRLYGMRETLRRTPEKIMATSLEEEELLYETTKAQFEQKTSLELRHACMAAGLNPATLDEHFMTKAEFLKYREECSKPLGDAYKTLLSSPEQFEIQATAEMISWLRDLPISSRSSKATSGITRYFGKMDPYWKWVLAVYGSDIVKKYGSLQIVNEKQVPLGVVSLMQSGKVRWQG</sequence>
<name>A0AA38XVI2_9EURO</name>